<dbReference type="GO" id="GO:0036374">
    <property type="term" value="F:glutathione hydrolase activity"/>
    <property type="evidence" value="ECO:0007669"/>
    <property type="project" value="UniProtKB-UniRule"/>
</dbReference>
<protein>
    <recommendedName>
        <fullName evidence="11">Glutathione hydrolase proenzyme</fullName>
        <ecNumber evidence="11">2.3.2.2</ecNumber>
        <ecNumber evidence="11">3.4.19.13</ecNumber>
    </recommendedName>
    <component>
        <recommendedName>
            <fullName evidence="11">Glutathione hydrolase large chain</fullName>
        </recommendedName>
    </component>
    <component>
        <recommendedName>
            <fullName evidence="11">Glutathione hydrolase small chain</fullName>
        </recommendedName>
    </component>
</protein>
<evidence type="ECO:0000313" key="14">
    <source>
        <dbReference type="Proteomes" id="UP000199350"/>
    </source>
</evidence>
<dbReference type="InterPro" id="IPR051792">
    <property type="entry name" value="GGT_bact"/>
</dbReference>
<keyword evidence="4 11" id="KW-0808">Transferase</keyword>
<keyword evidence="11" id="KW-0317">Glutathione biosynthesis</keyword>
<accession>A0A1G9NFD6</accession>
<comment type="catalytic activity">
    <reaction evidence="8 11">
        <text>an N-terminal (5-L-glutamyl)-[peptide] + an alpha-amino acid = 5-L-glutamyl amino acid + an N-terminal L-alpha-aminoacyl-[peptide]</text>
        <dbReference type="Rhea" id="RHEA:23904"/>
        <dbReference type="Rhea" id="RHEA-COMP:9780"/>
        <dbReference type="Rhea" id="RHEA-COMP:9795"/>
        <dbReference type="ChEBI" id="CHEBI:77644"/>
        <dbReference type="ChEBI" id="CHEBI:78597"/>
        <dbReference type="ChEBI" id="CHEBI:78599"/>
        <dbReference type="ChEBI" id="CHEBI:78608"/>
        <dbReference type="EC" id="2.3.2.2"/>
    </reaction>
</comment>
<keyword evidence="7 11" id="KW-0012">Acyltransferase</keyword>
<dbReference type="EC" id="3.4.19.13" evidence="11"/>
<dbReference type="PRINTS" id="PR01210">
    <property type="entry name" value="GGTRANSPTASE"/>
</dbReference>
<reference evidence="14" key="1">
    <citation type="submission" date="2016-10" db="EMBL/GenBank/DDBJ databases">
        <authorList>
            <person name="Varghese N."/>
            <person name="Submissions S."/>
        </authorList>
    </citation>
    <scope>NUCLEOTIDE SEQUENCE [LARGE SCALE GENOMIC DNA]</scope>
    <source>
        <strain evidence="14">DSM 20632</strain>
    </source>
</reference>
<dbReference type="NCBIfam" id="TIGR00066">
    <property type="entry name" value="g_glut_trans"/>
    <property type="match status" value="1"/>
</dbReference>
<evidence type="ECO:0000256" key="9">
    <source>
        <dbReference type="PIRSR" id="PIRSR600101-1"/>
    </source>
</evidence>
<dbReference type="InterPro" id="IPR043137">
    <property type="entry name" value="GGT_ssub_C"/>
</dbReference>
<evidence type="ECO:0000256" key="10">
    <source>
        <dbReference type="PIRSR" id="PIRSR600101-2"/>
    </source>
</evidence>
<name>A0A1G9NFD6_9CORY</name>
<keyword evidence="6 11" id="KW-0865">Zymogen</keyword>
<dbReference type="EMBL" id="LT629700">
    <property type="protein sequence ID" value="SDL85104.1"/>
    <property type="molecule type" value="Genomic_DNA"/>
</dbReference>
<evidence type="ECO:0000256" key="6">
    <source>
        <dbReference type="ARBA" id="ARBA00023145"/>
    </source>
</evidence>
<comment type="catalytic activity">
    <reaction evidence="2 11">
        <text>glutathione + H2O = L-cysteinylglycine + L-glutamate</text>
        <dbReference type="Rhea" id="RHEA:28807"/>
        <dbReference type="ChEBI" id="CHEBI:15377"/>
        <dbReference type="ChEBI" id="CHEBI:29985"/>
        <dbReference type="ChEBI" id="CHEBI:57925"/>
        <dbReference type="ChEBI" id="CHEBI:61694"/>
        <dbReference type="EC" id="3.4.19.13"/>
    </reaction>
</comment>
<comment type="pathway">
    <text evidence="11">Sulfur metabolism; glutathione metabolism.</text>
</comment>
<dbReference type="PANTHER" id="PTHR43199">
    <property type="entry name" value="GLUTATHIONE HYDROLASE"/>
    <property type="match status" value="1"/>
</dbReference>
<comment type="similarity">
    <text evidence="3 11">Belongs to the gamma-glutamyltransferase family.</text>
</comment>
<dbReference type="Gene3D" id="1.10.246.130">
    <property type="match status" value="1"/>
</dbReference>
<dbReference type="SUPFAM" id="SSF56235">
    <property type="entry name" value="N-terminal nucleophile aminohydrolases (Ntn hydrolases)"/>
    <property type="match status" value="1"/>
</dbReference>
<comment type="PTM">
    <text evidence="11">Cleaved by autocatalysis into a large and a small subunit.</text>
</comment>
<keyword evidence="5 11" id="KW-0378">Hydrolase</keyword>
<dbReference type="UniPathway" id="UPA00204"/>
<feature type="binding site" evidence="10">
    <location>
        <position position="163"/>
    </location>
    <ligand>
        <name>L-glutamate</name>
        <dbReference type="ChEBI" id="CHEBI:29985"/>
    </ligand>
</feature>
<dbReference type="GO" id="GO:0103068">
    <property type="term" value="F:leukotriene C4 gamma-glutamyl transferase activity"/>
    <property type="evidence" value="ECO:0007669"/>
    <property type="project" value="UniProtKB-EC"/>
</dbReference>
<evidence type="ECO:0000256" key="12">
    <source>
        <dbReference type="SAM" id="MobiDB-lite"/>
    </source>
</evidence>
<evidence type="ECO:0000256" key="8">
    <source>
        <dbReference type="ARBA" id="ARBA00047417"/>
    </source>
</evidence>
<comment type="catalytic activity">
    <reaction evidence="1 11">
        <text>an S-substituted glutathione + H2O = an S-substituted L-cysteinylglycine + L-glutamate</text>
        <dbReference type="Rhea" id="RHEA:59468"/>
        <dbReference type="ChEBI" id="CHEBI:15377"/>
        <dbReference type="ChEBI" id="CHEBI:29985"/>
        <dbReference type="ChEBI" id="CHEBI:90779"/>
        <dbReference type="ChEBI" id="CHEBI:143103"/>
        <dbReference type="EC" id="3.4.19.13"/>
    </reaction>
</comment>
<dbReference type="EC" id="2.3.2.2" evidence="11"/>
<keyword evidence="14" id="KW-1185">Reference proteome</keyword>
<feature type="binding site" evidence="10">
    <location>
        <position position="503"/>
    </location>
    <ligand>
        <name>L-glutamate</name>
        <dbReference type="ChEBI" id="CHEBI:29985"/>
    </ligand>
</feature>
<feature type="active site" description="Nucleophile" evidence="9">
    <location>
        <position position="463"/>
    </location>
</feature>
<dbReference type="InterPro" id="IPR000101">
    <property type="entry name" value="GGT_peptidase"/>
</dbReference>
<evidence type="ECO:0000256" key="11">
    <source>
        <dbReference type="RuleBase" id="RU368036"/>
    </source>
</evidence>
<evidence type="ECO:0000256" key="2">
    <source>
        <dbReference type="ARBA" id="ARBA00001089"/>
    </source>
</evidence>
<dbReference type="STRING" id="38302.SAMN04488535_0994"/>
<feature type="binding site" evidence="10">
    <location>
        <begin position="528"/>
        <end position="529"/>
    </location>
    <ligand>
        <name>L-glutamate</name>
        <dbReference type="ChEBI" id="CHEBI:29985"/>
    </ligand>
</feature>
<dbReference type="AlphaFoldDB" id="A0A1G9NFD6"/>
<evidence type="ECO:0000256" key="7">
    <source>
        <dbReference type="ARBA" id="ARBA00023315"/>
    </source>
</evidence>
<evidence type="ECO:0000256" key="4">
    <source>
        <dbReference type="ARBA" id="ARBA00022679"/>
    </source>
</evidence>
<organism evidence="13 14">
    <name type="scientific">Corynebacterium mycetoides</name>
    <dbReference type="NCBI Taxonomy" id="38302"/>
    <lineage>
        <taxon>Bacteria</taxon>
        <taxon>Bacillati</taxon>
        <taxon>Actinomycetota</taxon>
        <taxon>Actinomycetes</taxon>
        <taxon>Mycobacteriales</taxon>
        <taxon>Corynebacteriaceae</taxon>
        <taxon>Corynebacterium</taxon>
    </lineage>
</organism>
<evidence type="ECO:0000256" key="1">
    <source>
        <dbReference type="ARBA" id="ARBA00001049"/>
    </source>
</evidence>
<evidence type="ECO:0000313" key="13">
    <source>
        <dbReference type="EMBL" id="SDL85104.1"/>
    </source>
</evidence>
<feature type="compositionally biased region" description="Low complexity" evidence="12">
    <location>
        <begin position="24"/>
        <end position="41"/>
    </location>
</feature>
<comment type="subunit">
    <text evidence="11">This enzyme consists of two polypeptide chains, which are synthesized in precursor form from a single polypeptide.</text>
</comment>
<feature type="binding site" evidence="10">
    <location>
        <position position="551"/>
    </location>
    <ligand>
        <name>L-glutamate</name>
        <dbReference type="ChEBI" id="CHEBI:29985"/>
    </ligand>
</feature>
<proteinExistence type="inferred from homology"/>
<dbReference type="InterPro" id="IPR029055">
    <property type="entry name" value="Ntn_hydrolases_N"/>
</dbReference>
<evidence type="ECO:0000256" key="5">
    <source>
        <dbReference type="ARBA" id="ARBA00022801"/>
    </source>
</evidence>
<dbReference type="PANTHER" id="PTHR43199:SF1">
    <property type="entry name" value="GLUTATHIONE HYDROLASE PROENZYME"/>
    <property type="match status" value="1"/>
</dbReference>
<dbReference type="GO" id="GO:0006751">
    <property type="term" value="P:glutathione catabolic process"/>
    <property type="evidence" value="ECO:0007669"/>
    <property type="project" value="UniProtKB-UniRule"/>
</dbReference>
<dbReference type="InterPro" id="IPR043138">
    <property type="entry name" value="GGT_lsub"/>
</dbReference>
<dbReference type="Proteomes" id="UP000199350">
    <property type="component" value="Chromosome I"/>
</dbReference>
<dbReference type="Gene3D" id="3.60.20.40">
    <property type="match status" value="1"/>
</dbReference>
<feature type="region of interest" description="Disordered" evidence="12">
    <location>
        <begin position="15"/>
        <end position="74"/>
    </location>
</feature>
<dbReference type="Pfam" id="PF01019">
    <property type="entry name" value="G_glu_transpept"/>
    <property type="match status" value="1"/>
</dbReference>
<evidence type="ECO:0000256" key="3">
    <source>
        <dbReference type="ARBA" id="ARBA00009381"/>
    </source>
</evidence>
<gene>
    <name evidence="13" type="ORF">SAMN04488535_0994</name>
</gene>
<sequence>MSMVAATGLLLAGCSEQLGEPDASSTQPQPQESRPQESQQQAVETLDVANCEPADGVSGHVTGGEAPDSAAERSIDVAPEIGTGYRSGMQEVRAQTFAVTTANPVATKAACDVLLRGGNAADAVVAAQFVLGLVEPQSSGIGGGGYILYSDAKTGRRVAIDGREVAPLAADENYLIHVDGTNPTAPLPDARSSGRSIGVPGIVAALAELHRQFGHADWQADIQPAIDLAEKGFTVSPRLSASIADSAEQLAASPNAAQYFLDGQGEALAAGTELKNPEYAEVLRAIARDANEFYTGGIAADIVAEATRAEEGLTPSRMTTADLAGYTPRVTDALCVEYKGRDVCGMPPSSSGGVAVLEALRLLEGRDLAQYAPENPGPDGALPDPEAIHLVAEAERLAYADRDAYVGDPAFAPVPGGTEALLADAYIAQRSELIDPAQTMGTTTPGELVHPVGAGADTPEHGTTHVNVIDADGNAASFTSSVEAAFGSFHFTRGFILNNQLTDFSAEPRNEAGELAANRVEPAKRPRSSMAPFLVFGPDGTAEMALGSPGGSLIIQYVLKTFLGMTEWGMNPQQAISAPNFGARNTPETGIGGEHPLVAGGGAGDVVGALEEKGHQVVTEPMSSGLSALVRRDGAIVGGADPRREGIVLGG</sequence>
<dbReference type="GO" id="GO:0006750">
    <property type="term" value="P:glutathione biosynthetic process"/>
    <property type="evidence" value="ECO:0007669"/>
    <property type="project" value="UniProtKB-KW"/>
</dbReference>